<organism evidence="1 2">
    <name type="scientific">Hydrogenimonas cancrithermarum</name>
    <dbReference type="NCBI Taxonomy" id="2993563"/>
    <lineage>
        <taxon>Bacteria</taxon>
        <taxon>Pseudomonadati</taxon>
        <taxon>Campylobacterota</taxon>
        <taxon>Epsilonproteobacteria</taxon>
        <taxon>Campylobacterales</taxon>
        <taxon>Hydrogenimonadaceae</taxon>
        <taxon>Hydrogenimonas</taxon>
    </lineage>
</organism>
<dbReference type="EMBL" id="AP027370">
    <property type="protein sequence ID" value="BDY13480.1"/>
    <property type="molecule type" value="Genomic_DNA"/>
</dbReference>
<evidence type="ECO:0000313" key="2">
    <source>
        <dbReference type="Proteomes" id="UP001321445"/>
    </source>
</evidence>
<proteinExistence type="predicted"/>
<evidence type="ECO:0000313" key="1">
    <source>
        <dbReference type="EMBL" id="BDY13480.1"/>
    </source>
</evidence>
<gene>
    <name evidence="1" type="ORF">HCR_17920</name>
</gene>
<dbReference type="RefSeq" id="WP_286336430.1">
    <property type="nucleotide sequence ID" value="NZ_AP027370.1"/>
</dbReference>
<accession>A0ABN6WWI2</accession>
<name>A0ABN6WWI2_9BACT</name>
<keyword evidence="2" id="KW-1185">Reference proteome</keyword>
<dbReference type="Proteomes" id="UP001321445">
    <property type="component" value="Chromosome"/>
</dbReference>
<reference evidence="1 2" key="1">
    <citation type="submission" date="2023-03" db="EMBL/GenBank/DDBJ databases">
        <title>Description of Hydrogenimonas sp. ISO32.</title>
        <authorList>
            <person name="Mino S."/>
            <person name="Fukazawa S."/>
            <person name="Sawabe T."/>
        </authorList>
    </citation>
    <scope>NUCLEOTIDE SEQUENCE [LARGE SCALE GENOMIC DNA]</scope>
    <source>
        <strain evidence="1 2">ISO32</strain>
    </source>
</reference>
<sequence length="73" mass="8465">MYTIDIEKRCGCVKKDENLVLPQSFDDRSEAELAALKLVNHMNANYCKKHRFYVTEEGETVTIRVELSCPQEI</sequence>
<protein>
    <submittedName>
        <fullName evidence="1">Uncharacterized protein</fullName>
    </submittedName>
</protein>